<name>A0A9C7V5K1_CITAM</name>
<reference evidence="1" key="1">
    <citation type="journal article" date="2018" name="Genome Biol.">
        <title>SKESA: strategic k-mer extension for scrupulous assemblies.</title>
        <authorList>
            <person name="Souvorov A."/>
            <person name="Agarwala R."/>
            <person name="Lipman D.J."/>
        </authorList>
    </citation>
    <scope>NUCLEOTIDE SEQUENCE</scope>
    <source>
        <strain evidence="1">CAV1698</strain>
    </source>
</reference>
<comment type="caution">
    <text evidence="1">The sequence shown here is derived from an EMBL/GenBank/DDBJ whole genome shotgun (WGS) entry which is preliminary data.</text>
</comment>
<evidence type="ECO:0000313" key="1">
    <source>
        <dbReference type="EMBL" id="HCD1258005.1"/>
    </source>
</evidence>
<protein>
    <submittedName>
        <fullName evidence="1">Uncharacterized protein</fullName>
    </submittedName>
</protein>
<dbReference type="EMBL" id="DACYAJ020000044">
    <property type="protein sequence ID" value="HCD1258005.1"/>
    <property type="molecule type" value="Genomic_DNA"/>
</dbReference>
<dbReference type="Proteomes" id="UP000862426">
    <property type="component" value="Unassembled WGS sequence"/>
</dbReference>
<reference evidence="1" key="2">
    <citation type="submission" date="2022-05" db="EMBL/GenBank/DDBJ databases">
        <authorList>
            <consortium name="NCBI Pathogen Detection Project"/>
        </authorList>
    </citation>
    <scope>NUCLEOTIDE SEQUENCE</scope>
    <source>
        <strain evidence="1">CAV1698</strain>
    </source>
</reference>
<organism evidence="1 2">
    <name type="scientific">Citrobacter amalonaticus</name>
    <dbReference type="NCBI Taxonomy" id="35703"/>
    <lineage>
        <taxon>Bacteria</taxon>
        <taxon>Pseudomonadati</taxon>
        <taxon>Pseudomonadota</taxon>
        <taxon>Gammaproteobacteria</taxon>
        <taxon>Enterobacterales</taxon>
        <taxon>Enterobacteriaceae</taxon>
        <taxon>Citrobacter</taxon>
    </lineage>
</organism>
<evidence type="ECO:0000313" key="2">
    <source>
        <dbReference type="Proteomes" id="UP000862426"/>
    </source>
</evidence>
<proteinExistence type="predicted"/>
<accession>A0A9C7V5K1</accession>
<gene>
    <name evidence="1" type="ORF">JD854_RS23480</name>
</gene>
<sequence length="70" mass="7875">MNIETLKSENGTMHQLAMDIDRVINVLEYAEPDPGIACKPAALIQMCIKQLKENLSTLNNEFGSNWPENK</sequence>
<dbReference type="AlphaFoldDB" id="A0A9C7V5K1"/>